<gene>
    <name evidence="1" type="ORF">ACFFHM_05415</name>
</gene>
<dbReference type="Proteomes" id="UP001589838">
    <property type="component" value="Unassembled WGS sequence"/>
</dbReference>
<dbReference type="RefSeq" id="WP_335962632.1">
    <property type="nucleotide sequence ID" value="NZ_JAXBLX010000031.1"/>
</dbReference>
<comment type="caution">
    <text evidence="1">The sequence shown here is derived from an EMBL/GenBank/DDBJ whole genome shotgun (WGS) entry which is preliminary data.</text>
</comment>
<evidence type="ECO:0000313" key="2">
    <source>
        <dbReference type="Proteomes" id="UP001589838"/>
    </source>
</evidence>
<name>A0ABV6K9K2_9BACI</name>
<reference evidence="1 2" key="1">
    <citation type="submission" date="2024-09" db="EMBL/GenBank/DDBJ databases">
        <authorList>
            <person name="Sun Q."/>
            <person name="Mori K."/>
        </authorList>
    </citation>
    <scope>NUCLEOTIDE SEQUENCE [LARGE SCALE GENOMIC DNA]</scope>
    <source>
        <strain evidence="1 2">NCAIM B.02610</strain>
    </source>
</reference>
<evidence type="ECO:0000313" key="1">
    <source>
        <dbReference type="EMBL" id="MFC0469991.1"/>
    </source>
</evidence>
<keyword evidence="2" id="KW-1185">Reference proteome</keyword>
<dbReference type="EMBL" id="JBHLUX010000015">
    <property type="protein sequence ID" value="MFC0469991.1"/>
    <property type="molecule type" value="Genomic_DNA"/>
</dbReference>
<organism evidence="1 2">
    <name type="scientific">Halalkalibacter kiskunsagensis</name>
    <dbReference type="NCBI Taxonomy" id="1548599"/>
    <lineage>
        <taxon>Bacteria</taxon>
        <taxon>Bacillati</taxon>
        <taxon>Bacillota</taxon>
        <taxon>Bacilli</taxon>
        <taxon>Bacillales</taxon>
        <taxon>Bacillaceae</taxon>
        <taxon>Halalkalibacter</taxon>
    </lineage>
</organism>
<protein>
    <submittedName>
        <fullName evidence="1">Uncharacterized protein</fullName>
    </submittedName>
</protein>
<sequence length="128" mass="14775">MMEWALAILFGAAVMLLILSFYKTRQESKAGQREMEEFSISIMKEVQELQQQMRNFELDAEVQSTEDGKKAGSAKQRLLLREVLDLHKRGYSFEGISAETQLTENEVKLLLAPYMEKKGERRRVANES</sequence>
<proteinExistence type="predicted"/>
<accession>A0ABV6K9K2</accession>